<dbReference type="PANTHER" id="PTHR46112">
    <property type="entry name" value="AMINOPEPTIDASE"/>
    <property type="match status" value="1"/>
</dbReference>
<accession>A0A9X2FI27</accession>
<dbReference type="GO" id="GO:0046872">
    <property type="term" value="F:metal ion binding"/>
    <property type="evidence" value="ECO:0007669"/>
    <property type="project" value="UniProtKB-KW"/>
</dbReference>
<dbReference type="SUPFAM" id="SSF55920">
    <property type="entry name" value="Creatinase/aminopeptidase"/>
    <property type="match status" value="1"/>
</dbReference>
<dbReference type="Gene3D" id="3.90.230.10">
    <property type="entry name" value="Creatinase/methionine aminopeptidase superfamily"/>
    <property type="match status" value="1"/>
</dbReference>
<name>A0A9X2FI27_9LACO</name>
<dbReference type="InterPro" id="IPR000994">
    <property type="entry name" value="Pept_M24"/>
</dbReference>
<protein>
    <submittedName>
        <fullName evidence="6">Xaa-Pro peptidase family protein</fullName>
    </submittedName>
</protein>
<dbReference type="RefSeq" id="WP_253359557.1">
    <property type="nucleotide sequence ID" value="NZ_JAIULA010000005.1"/>
</dbReference>
<dbReference type="Pfam" id="PF00557">
    <property type="entry name" value="Peptidase_M24"/>
    <property type="match status" value="1"/>
</dbReference>
<comment type="caution">
    <text evidence="6">The sequence shown here is derived from an EMBL/GenBank/DDBJ whole genome shotgun (WGS) entry which is preliminary data.</text>
</comment>
<organism evidence="6 7">
    <name type="scientific">Ligilactobacillus ubinensis</name>
    <dbReference type="NCBI Taxonomy" id="2876789"/>
    <lineage>
        <taxon>Bacteria</taxon>
        <taxon>Bacillati</taxon>
        <taxon>Bacillota</taxon>
        <taxon>Bacilli</taxon>
        <taxon>Lactobacillales</taxon>
        <taxon>Lactobacillaceae</taxon>
        <taxon>Ligilactobacillus</taxon>
    </lineage>
</organism>
<dbReference type="GO" id="GO:0016787">
    <property type="term" value="F:hydrolase activity"/>
    <property type="evidence" value="ECO:0007669"/>
    <property type="project" value="UniProtKB-KW"/>
</dbReference>
<dbReference type="InterPro" id="IPR029149">
    <property type="entry name" value="Creatin/AminoP/Spt16_N"/>
</dbReference>
<dbReference type="Gene3D" id="3.40.350.10">
    <property type="entry name" value="Creatinase/prolidase N-terminal domain"/>
    <property type="match status" value="1"/>
</dbReference>
<evidence type="ECO:0000259" key="5">
    <source>
        <dbReference type="Pfam" id="PF01321"/>
    </source>
</evidence>
<evidence type="ECO:0000256" key="2">
    <source>
        <dbReference type="ARBA" id="ARBA00022801"/>
    </source>
</evidence>
<dbReference type="Pfam" id="PF01321">
    <property type="entry name" value="Creatinase_N"/>
    <property type="match status" value="1"/>
</dbReference>
<dbReference type="PROSITE" id="PS00491">
    <property type="entry name" value="PROLINE_PEPTIDASE"/>
    <property type="match status" value="1"/>
</dbReference>
<proteinExistence type="inferred from homology"/>
<evidence type="ECO:0000256" key="3">
    <source>
        <dbReference type="RuleBase" id="RU000590"/>
    </source>
</evidence>
<evidence type="ECO:0000313" key="7">
    <source>
        <dbReference type="Proteomes" id="UP001139006"/>
    </source>
</evidence>
<dbReference type="InterPro" id="IPR000587">
    <property type="entry name" value="Creatinase_N"/>
</dbReference>
<dbReference type="PANTHER" id="PTHR46112:SF3">
    <property type="entry name" value="AMINOPEPTIDASE YPDF"/>
    <property type="match status" value="1"/>
</dbReference>
<feature type="domain" description="Creatinase N-terminal" evidence="5">
    <location>
        <begin position="5"/>
        <end position="127"/>
    </location>
</feature>
<reference evidence="6 7" key="1">
    <citation type="journal article" date="2023" name="Int. J. Syst. Evol. Microbiol.">
        <title>Ligilactobacillus ubinensis sp. nov., a novel species isolated from the wild ferment of a durian fruit (Durio zibethinus).</title>
        <authorList>
            <person name="Heng Y.C."/>
            <person name="Menon N."/>
            <person name="Chen B."/>
            <person name="Loo B.Z.L."/>
            <person name="Wong G.W.J."/>
            <person name="Lim A.C.H."/>
            <person name="Silvaraju S."/>
            <person name="Kittelmann S."/>
        </authorList>
    </citation>
    <scope>NUCLEOTIDE SEQUENCE [LARGE SCALE GENOMIC DNA]</scope>
    <source>
        <strain evidence="6 7">WILCCON 0076</strain>
    </source>
</reference>
<keyword evidence="1 3" id="KW-0479">Metal-binding</keyword>
<keyword evidence="7" id="KW-1185">Reference proteome</keyword>
<dbReference type="AlphaFoldDB" id="A0A9X2FI27"/>
<dbReference type="InterPro" id="IPR050659">
    <property type="entry name" value="Peptidase_M24B"/>
</dbReference>
<evidence type="ECO:0000259" key="4">
    <source>
        <dbReference type="Pfam" id="PF00557"/>
    </source>
</evidence>
<sequence length="357" mass="40068">MQKERINKLRQLMNKMSVDCFLVTERANIFYLSGFTGDDGVLLITENSCYIITDKRFELQLSSEALGWKNVLTRDYIKMAAKLAAKEKMVAMAFESSLTYAQYDILDEEAICDIVPLSGVIEKIRSIKDETEIAKIRYSCEVAKRGYEFVVKLLNDATSNEITELDVANELDYFMKKNGASEKSFETILATGEHTTWPHGTASDKKIITGDLITLDYGYYVQKYTSDVTRTFGYGEQSAEVKKIYATVYEANLRTVAAVKAGISGQELDYIGRQYITDQGYGNYFNHGMGHGIGLSIHELPNIGKSYNENLEVGQIITIEPGVYVPGVGGVRIEDDILVTENGYEVLTDFGRNYLEV</sequence>
<dbReference type="SUPFAM" id="SSF53092">
    <property type="entry name" value="Creatinase/prolidase N-terminal domain"/>
    <property type="match status" value="1"/>
</dbReference>
<dbReference type="InterPro" id="IPR036005">
    <property type="entry name" value="Creatinase/aminopeptidase-like"/>
</dbReference>
<gene>
    <name evidence="6" type="ORF">LB941_03640</name>
</gene>
<dbReference type="EMBL" id="JAIULA010000005">
    <property type="protein sequence ID" value="MCP0886429.1"/>
    <property type="molecule type" value="Genomic_DNA"/>
</dbReference>
<keyword evidence="2" id="KW-0378">Hydrolase</keyword>
<evidence type="ECO:0000256" key="1">
    <source>
        <dbReference type="ARBA" id="ARBA00022723"/>
    </source>
</evidence>
<evidence type="ECO:0000313" key="6">
    <source>
        <dbReference type="EMBL" id="MCP0886429.1"/>
    </source>
</evidence>
<feature type="domain" description="Peptidase M24" evidence="4">
    <location>
        <begin position="135"/>
        <end position="341"/>
    </location>
</feature>
<dbReference type="Proteomes" id="UP001139006">
    <property type="component" value="Unassembled WGS sequence"/>
</dbReference>
<comment type="similarity">
    <text evidence="3">Belongs to the peptidase M24B family.</text>
</comment>
<dbReference type="InterPro" id="IPR001131">
    <property type="entry name" value="Peptidase_M24B_aminopep-P_CS"/>
</dbReference>